<feature type="domain" description="Peptidoglycan binding-like" evidence="2">
    <location>
        <begin position="72"/>
        <end position="119"/>
    </location>
</feature>
<evidence type="ECO:0000313" key="3">
    <source>
        <dbReference type="EMBL" id="SFR52515.1"/>
    </source>
</evidence>
<accession>A0A1I6HDD5</accession>
<feature type="chain" id="PRO_5011676774" evidence="1">
    <location>
        <begin position="26"/>
        <end position="454"/>
    </location>
</feature>
<reference evidence="4" key="1">
    <citation type="submission" date="2016-10" db="EMBL/GenBank/DDBJ databases">
        <authorList>
            <person name="Varghese N."/>
            <person name="Submissions S."/>
        </authorList>
    </citation>
    <scope>NUCLEOTIDE SEQUENCE [LARGE SCALE GENOMIC DNA]</scope>
    <source>
        <strain evidence="4">DSM 26921</strain>
    </source>
</reference>
<keyword evidence="4" id="KW-1185">Reference proteome</keyword>
<keyword evidence="1" id="KW-0732">Signal</keyword>
<dbReference type="InterPro" id="IPR036365">
    <property type="entry name" value="PGBD-like_sf"/>
</dbReference>
<dbReference type="Proteomes" id="UP000199658">
    <property type="component" value="Unassembled WGS sequence"/>
</dbReference>
<dbReference type="AlphaFoldDB" id="A0A1I6HDD5"/>
<feature type="signal peptide" evidence="1">
    <location>
        <begin position="1"/>
        <end position="25"/>
    </location>
</feature>
<name>A0A1I6HDD5_9RHOB</name>
<evidence type="ECO:0000256" key="1">
    <source>
        <dbReference type="SAM" id="SignalP"/>
    </source>
</evidence>
<evidence type="ECO:0000313" key="4">
    <source>
        <dbReference type="Proteomes" id="UP000199658"/>
    </source>
</evidence>
<protein>
    <submittedName>
        <fullName evidence="3">Putative peptidoglycan binding domain-containing protein</fullName>
    </submittedName>
</protein>
<dbReference type="SUPFAM" id="SSF47090">
    <property type="entry name" value="PGBD-like"/>
    <property type="match status" value="1"/>
</dbReference>
<dbReference type="InterPro" id="IPR036366">
    <property type="entry name" value="PGBDSf"/>
</dbReference>
<dbReference type="EMBL" id="FOYO01000001">
    <property type="protein sequence ID" value="SFR52515.1"/>
    <property type="molecule type" value="Genomic_DNA"/>
</dbReference>
<dbReference type="Pfam" id="PF01471">
    <property type="entry name" value="PG_binding_1"/>
    <property type="match status" value="1"/>
</dbReference>
<sequence>MFFKNITMACAAAAMLTVPATRVSADSGDFAAGIVAGVVGSAIVRNAGKQKRVVRKRTYTPKKAAVPSYIRQERREIQTSLNYFGFPAGTPDGVLGRNSRAAISNYQAHMGYPATGQLTDYEKNFLLQSYNRALAGGAATSQLIAASPTGPRGLLTRYRNEAAGVATAGAVASAPATTVVVAPQPQVLQPQVLGGTTTTTTTVTALAGAGAAALGTPQTGSLPSFMAQTADVSLASHCNQVSLLTSTNGGFMTTETMVDSNLALNEQFCLARTYAIAEGEQLASKIQGFTPAQIAQQCEGFGPALKEHVAAMSLKPHTAVLQDVSGFVLGTGMSPVQLAGTAKICLSVGYRTDNMDVAVGSALLLAVLGEQVYAELMGHHLAQGFGVSKRTDLALAWYDMGLTAIENGATPVFAPGQPERNALLRKASFSLGSNAAIVPQVQPASALPIFKVEP</sequence>
<dbReference type="RefSeq" id="WP_175500697.1">
    <property type="nucleotide sequence ID" value="NZ_FOYO01000001.1"/>
</dbReference>
<gene>
    <name evidence="3" type="ORF">SAMN04488002_2866</name>
</gene>
<dbReference type="STRING" id="670154.SAMN04488002_2866"/>
<dbReference type="InterPro" id="IPR002477">
    <property type="entry name" value="Peptidoglycan-bd-like"/>
</dbReference>
<proteinExistence type="predicted"/>
<dbReference type="Gene3D" id="1.10.101.10">
    <property type="entry name" value="PGBD-like superfamily/PGBD"/>
    <property type="match status" value="1"/>
</dbReference>
<evidence type="ECO:0000259" key="2">
    <source>
        <dbReference type="Pfam" id="PF01471"/>
    </source>
</evidence>
<organism evidence="3 4">
    <name type="scientific">Litoreibacter janthinus</name>
    <dbReference type="NCBI Taxonomy" id="670154"/>
    <lineage>
        <taxon>Bacteria</taxon>
        <taxon>Pseudomonadati</taxon>
        <taxon>Pseudomonadota</taxon>
        <taxon>Alphaproteobacteria</taxon>
        <taxon>Rhodobacterales</taxon>
        <taxon>Roseobacteraceae</taxon>
        <taxon>Litoreibacter</taxon>
    </lineage>
</organism>